<dbReference type="PIRSF" id="PIRSF001586">
    <property type="entry name" value="FGAM_synth_I"/>
    <property type="match status" value="1"/>
</dbReference>
<dbReference type="NCBIfam" id="TIGR01737">
    <property type="entry name" value="FGAM_synth_I"/>
    <property type="match status" value="1"/>
</dbReference>
<dbReference type="EC" id="6.3.5.3" evidence="8"/>
<dbReference type="Gene3D" id="3.40.50.880">
    <property type="match status" value="1"/>
</dbReference>
<reference evidence="9 10" key="1">
    <citation type="journal article" date="2019" name="Front. Microbiol.">
        <title>Thermoanaerosceptrum fracticalcis gen. nov. sp. nov., a Novel Fumarate-Fermenting Microorganism From a Deep Fractured Carbonate Aquifer of the US Great Basin.</title>
        <authorList>
            <person name="Hamilton-Brehm S.D."/>
            <person name="Stewart L.E."/>
            <person name="Zavarin M."/>
            <person name="Caldwell M."/>
            <person name="Lawson P.A."/>
            <person name="Onstott T.C."/>
            <person name="Grzymski J."/>
            <person name="Neveux I."/>
            <person name="Lollar B.S."/>
            <person name="Russell C.E."/>
            <person name="Moser D.P."/>
        </authorList>
    </citation>
    <scope>NUCLEOTIDE SEQUENCE [LARGE SCALE GENOMIC DNA]</scope>
    <source>
        <strain evidence="9 10">DRI-13</strain>
    </source>
</reference>
<keyword evidence="4 8" id="KW-0658">Purine biosynthesis</keyword>
<evidence type="ECO:0000313" key="10">
    <source>
        <dbReference type="Proteomes" id="UP000515847"/>
    </source>
</evidence>
<keyword evidence="10" id="KW-1185">Reference proteome</keyword>
<dbReference type="EMBL" id="CP045798">
    <property type="protein sequence ID" value="QNB46518.1"/>
    <property type="molecule type" value="Genomic_DNA"/>
</dbReference>
<evidence type="ECO:0000256" key="1">
    <source>
        <dbReference type="ARBA" id="ARBA00022490"/>
    </source>
</evidence>
<dbReference type="CDD" id="cd01740">
    <property type="entry name" value="GATase1_FGAR_AT"/>
    <property type="match status" value="1"/>
</dbReference>
<dbReference type="PANTHER" id="PTHR47552">
    <property type="entry name" value="PHOSPHORIBOSYLFORMYLGLYCINAMIDINE SYNTHASE SUBUNIT PURQ"/>
    <property type="match status" value="1"/>
</dbReference>
<comment type="catalytic activity">
    <reaction evidence="8">
        <text>L-glutamine + H2O = L-glutamate + NH4(+)</text>
        <dbReference type="Rhea" id="RHEA:15889"/>
        <dbReference type="ChEBI" id="CHEBI:15377"/>
        <dbReference type="ChEBI" id="CHEBI:28938"/>
        <dbReference type="ChEBI" id="CHEBI:29985"/>
        <dbReference type="ChEBI" id="CHEBI:58359"/>
        <dbReference type="EC" id="3.5.1.2"/>
    </reaction>
</comment>
<dbReference type="UniPathway" id="UPA00074">
    <property type="reaction ID" value="UER00128"/>
</dbReference>
<dbReference type="AlphaFoldDB" id="A0A7G6E364"/>
<proteinExistence type="inferred from homology"/>
<evidence type="ECO:0000256" key="2">
    <source>
        <dbReference type="ARBA" id="ARBA00022598"/>
    </source>
</evidence>
<dbReference type="PROSITE" id="PS51273">
    <property type="entry name" value="GATASE_TYPE_1"/>
    <property type="match status" value="1"/>
</dbReference>
<evidence type="ECO:0000256" key="3">
    <source>
        <dbReference type="ARBA" id="ARBA00022741"/>
    </source>
</evidence>
<keyword evidence="5 8" id="KW-0378">Hydrolase</keyword>
<evidence type="ECO:0000256" key="6">
    <source>
        <dbReference type="ARBA" id="ARBA00022840"/>
    </source>
</evidence>
<evidence type="ECO:0000256" key="5">
    <source>
        <dbReference type="ARBA" id="ARBA00022801"/>
    </source>
</evidence>
<dbReference type="InterPro" id="IPR029062">
    <property type="entry name" value="Class_I_gatase-like"/>
</dbReference>
<dbReference type="PANTHER" id="PTHR47552:SF1">
    <property type="entry name" value="PHOSPHORIBOSYLFORMYLGLYCINAMIDINE SYNTHASE SUBUNIT PURQ"/>
    <property type="match status" value="1"/>
</dbReference>
<evidence type="ECO:0000256" key="7">
    <source>
        <dbReference type="ARBA" id="ARBA00022962"/>
    </source>
</evidence>
<keyword evidence="2 8" id="KW-0436">Ligase</keyword>
<keyword evidence="7 8" id="KW-0315">Glutamine amidotransferase</keyword>
<comment type="subcellular location">
    <subcellularLocation>
        <location evidence="8">Cytoplasm</location>
    </subcellularLocation>
</comment>
<dbReference type="GO" id="GO:0004642">
    <property type="term" value="F:phosphoribosylformylglycinamidine synthase activity"/>
    <property type="evidence" value="ECO:0007669"/>
    <property type="project" value="UniProtKB-UniRule"/>
</dbReference>
<dbReference type="NCBIfam" id="NF002957">
    <property type="entry name" value="PRK03619.1"/>
    <property type="match status" value="1"/>
</dbReference>
<evidence type="ECO:0000256" key="4">
    <source>
        <dbReference type="ARBA" id="ARBA00022755"/>
    </source>
</evidence>
<dbReference type="GO" id="GO:0005524">
    <property type="term" value="F:ATP binding"/>
    <property type="evidence" value="ECO:0007669"/>
    <property type="project" value="UniProtKB-KW"/>
</dbReference>
<feature type="active site" evidence="8">
    <location>
        <position position="203"/>
    </location>
</feature>
<dbReference type="Proteomes" id="UP000515847">
    <property type="component" value="Chromosome"/>
</dbReference>
<dbReference type="HAMAP" id="MF_00421">
    <property type="entry name" value="PurQ"/>
    <property type="match status" value="1"/>
</dbReference>
<dbReference type="InterPro" id="IPR010075">
    <property type="entry name" value="PRibForGlyAmidine_synth_PurQ"/>
</dbReference>
<dbReference type="GO" id="GO:0004359">
    <property type="term" value="F:glutaminase activity"/>
    <property type="evidence" value="ECO:0007669"/>
    <property type="project" value="UniProtKB-EC"/>
</dbReference>
<keyword evidence="3 8" id="KW-0547">Nucleotide-binding</keyword>
<protein>
    <recommendedName>
        <fullName evidence="8">Phosphoribosylformylglycinamidine synthase subunit PurQ</fullName>
        <shortName evidence="8">FGAM synthase</shortName>
        <ecNumber evidence="8">6.3.5.3</ecNumber>
    </recommendedName>
    <alternativeName>
        <fullName evidence="8">Formylglycinamide ribonucleotide amidotransferase subunit I</fullName>
        <shortName evidence="8">FGAR amidotransferase I</shortName>
        <shortName evidence="8">FGAR-AT I</shortName>
    </alternativeName>
    <alternativeName>
        <fullName evidence="8">Glutaminase PurQ</fullName>
        <ecNumber evidence="8">3.5.1.2</ecNumber>
    </alternativeName>
    <alternativeName>
        <fullName evidence="8">Phosphoribosylformylglycinamidine synthase subunit I</fullName>
    </alternativeName>
</protein>
<keyword evidence="1 8" id="KW-0963">Cytoplasm</keyword>
<dbReference type="OrthoDB" id="9804441at2"/>
<dbReference type="EC" id="3.5.1.2" evidence="8"/>
<name>A0A7G6E364_THEFR</name>
<dbReference type="SMART" id="SM01211">
    <property type="entry name" value="GATase_5"/>
    <property type="match status" value="1"/>
</dbReference>
<comment type="subunit">
    <text evidence="8">Part of the FGAM synthase complex composed of 1 PurL, 1 PurQ and 2 PurS subunits.</text>
</comment>
<comment type="function">
    <text evidence="8">Part of the phosphoribosylformylglycinamidine synthase complex involved in the purines biosynthetic pathway. Catalyzes the ATP-dependent conversion of formylglycinamide ribonucleotide (FGAR) and glutamine to yield formylglycinamidine ribonucleotide (FGAM) and glutamate. The FGAM synthase complex is composed of three subunits. PurQ produces an ammonia molecule by converting glutamine to glutamate. PurL transfers the ammonia molecule to FGAR to form FGAM in an ATP-dependent manner. PurS interacts with PurQ and PurL and is thought to assist in the transfer of the ammonia molecule from PurQ to PurL.</text>
</comment>
<dbReference type="KEGG" id="tfr:BR63_09460"/>
<evidence type="ECO:0000256" key="8">
    <source>
        <dbReference type="HAMAP-Rule" id="MF_00421"/>
    </source>
</evidence>
<accession>A0A7G6E364</accession>
<feature type="active site" description="Nucleophile" evidence="8">
    <location>
        <position position="86"/>
    </location>
</feature>
<comment type="pathway">
    <text evidence="8">Purine metabolism; IMP biosynthesis via de novo pathway; 5-amino-1-(5-phospho-D-ribosyl)imidazole from N(2)-formyl-N(1)-(5-phospho-D-ribosyl)glycinamide: step 1/2.</text>
</comment>
<comment type="catalytic activity">
    <reaction evidence="8">
        <text>N(2)-formyl-N(1)-(5-phospho-beta-D-ribosyl)glycinamide + L-glutamine + ATP + H2O = 2-formamido-N(1)-(5-O-phospho-beta-D-ribosyl)acetamidine + L-glutamate + ADP + phosphate + H(+)</text>
        <dbReference type="Rhea" id="RHEA:17129"/>
        <dbReference type="ChEBI" id="CHEBI:15377"/>
        <dbReference type="ChEBI" id="CHEBI:15378"/>
        <dbReference type="ChEBI" id="CHEBI:29985"/>
        <dbReference type="ChEBI" id="CHEBI:30616"/>
        <dbReference type="ChEBI" id="CHEBI:43474"/>
        <dbReference type="ChEBI" id="CHEBI:58359"/>
        <dbReference type="ChEBI" id="CHEBI:147286"/>
        <dbReference type="ChEBI" id="CHEBI:147287"/>
        <dbReference type="ChEBI" id="CHEBI:456216"/>
        <dbReference type="EC" id="6.3.5.3"/>
    </reaction>
</comment>
<dbReference type="GO" id="GO:0006189">
    <property type="term" value="P:'de novo' IMP biosynthetic process"/>
    <property type="evidence" value="ECO:0007669"/>
    <property type="project" value="UniProtKB-UniRule"/>
</dbReference>
<organism evidence="9 10">
    <name type="scientific">Thermanaerosceptrum fracticalcis</name>
    <dbReference type="NCBI Taxonomy" id="1712410"/>
    <lineage>
        <taxon>Bacteria</taxon>
        <taxon>Bacillati</taxon>
        <taxon>Bacillota</taxon>
        <taxon>Clostridia</taxon>
        <taxon>Eubacteriales</taxon>
        <taxon>Peptococcaceae</taxon>
        <taxon>Thermanaerosceptrum</taxon>
    </lineage>
</organism>
<keyword evidence="6 8" id="KW-0067">ATP-binding</keyword>
<dbReference type="GO" id="GO:0005737">
    <property type="term" value="C:cytoplasm"/>
    <property type="evidence" value="ECO:0007669"/>
    <property type="project" value="UniProtKB-SubCell"/>
</dbReference>
<evidence type="ECO:0000313" key="9">
    <source>
        <dbReference type="EMBL" id="QNB46518.1"/>
    </source>
</evidence>
<dbReference type="Pfam" id="PF13507">
    <property type="entry name" value="GATase_5"/>
    <property type="match status" value="1"/>
</dbReference>
<sequence length="234" mass="25687">MKFGVVVFPGSNCDADCYHVIDKVLEQPVTYLWHGHDDLQGVDCIIVPGGFSYGDYLRTGSIARFSPVMNKVVDFGKKGGLILGICNGFQILTEAGLLPGALIRNPSLQFRCENAYLRVERADTPFTNEFTRGQVIQIPIAHGEGSYVADEETLKRIEDNGQVLFRYCNARGEITPEANPNGSLHNIAGIINDEGNVLGMMPHPERCSEKILGGEDGLLLFKSLVKWWMGGAGR</sequence>
<feature type="active site" evidence="8">
    <location>
        <position position="205"/>
    </location>
</feature>
<dbReference type="SUPFAM" id="SSF52317">
    <property type="entry name" value="Class I glutamine amidotransferase-like"/>
    <property type="match status" value="1"/>
</dbReference>
<dbReference type="RefSeq" id="WP_034422084.1">
    <property type="nucleotide sequence ID" value="NZ_CP045798.1"/>
</dbReference>
<gene>
    <name evidence="8 9" type="primary">purQ</name>
    <name evidence="9" type="ORF">BR63_09460</name>
</gene>